<dbReference type="EMBL" id="JAPFQO010000009">
    <property type="protein sequence ID" value="MCX2741052.1"/>
    <property type="molecule type" value="Genomic_DNA"/>
</dbReference>
<reference evidence="2 3" key="1">
    <citation type="submission" date="2022-11" db="EMBL/GenBank/DDBJ databases">
        <title>The characterization of three novel Bacteroidetes species and genomic analysis of their roles in tidal elemental geochemical cycles.</title>
        <authorList>
            <person name="Ma K.-J."/>
        </authorList>
    </citation>
    <scope>NUCLEOTIDE SEQUENCE [LARGE SCALE GENOMIC DNA]</scope>
    <source>
        <strain evidence="2 3">M82</strain>
    </source>
</reference>
<dbReference type="Proteomes" id="UP001207228">
    <property type="component" value="Unassembled WGS sequence"/>
</dbReference>
<gene>
    <name evidence="2" type="ORF">OO017_13930</name>
</gene>
<comment type="caution">
    <text evidence="2">The sequence shown here is derived from an EMBL/GenBank/DDBJ whole genome shotgun (WGS) entry which is preliminary data.</text>
</comment>
<keyword evidence="3" id="KW-1185">Reference proteome</keyword>
<organism evidence="2 3">
    <name type="scientific">Pontibacter anaerobius</name>
    <dbReference type="NCBI Taxonomy" id="2993940"/>
    <lineage>
        <taxon>Bacteria</taxon>
        <taxon>Pseudomonadati</taxon>
        <taxon>Bacteroidota</taxon>
        <taxon>Cytophagia</taxon>
        <taxon>Cytophagales</taxon>
        <taxon>Hymenobacteraceae</taxon>
        <taxon>Pontibacter</taxon>
    </lineage>
</organism>
<proteinExistence type="predicted"/>
<keyword evidence="1" id="KW-1133">Transmembrane helix</keyword>
<evidence type="ECO:0000256" key="1">
    <source>
        <dbReference type="SAM" id="Phobius"/>
    </source>
</evidence>
<evidence type="ECO:0000313" key="3">
    <source>
        <dbReference type="Proteomes" id="UP001207228"/>
    </source>
</evidence>
<feature type="transmembrane region" description="Helical" evidence="1">
    <location>
        <begin position="12"/>
        <end position="45"/>
    </location>
</feature>
<keyword evidence="1" id="KW-0812">Transmembrane</keyword>
<feature type="transmembrane region" description="Helical" evidence="1">
    <location>
        <begin position="57"/>
        <end position="78"/>
    </location>
</feature>
<name>A0ABT3RI61_9BACT</name>
<keyword evidence="1" id="KW-0472">Membrane</keyword>
<protein>
    <submittedName>
        <fullName evidence="2">Uncharacterized protein</fullName>
    </submittedName>
</protein>
<sequence>MKSQFLPSQIVSWIFGTAVFAIGILNLFLVHAVPGTVFLMLSLLYAPQTNVFLLNRFGFTVPPVAKVMLGIAVIWFTLGVSDLGDMID</sequence>
<accession>A0ABT3RI61</accession>
<dbReference type="RefSeq" id="WP_266053142.1">
    <property type="nucleotide sequence ID" value="NZ_JAPFQO010000009.1"/>
</dbReference>
<evidence type="ECO:0000313" key="2">
    <source>
        <dbReference type="EMBL" id="MCX2741052.1"/>
    </source>
</evidence>